<name>A0A5C6AX37_9BACT</name>
<dbReference type="GO" id="GO:0003677">
    <property type="term" value="F:DNA binding"/>
    <property type="evidence" value="ECO:0007669"/>
    <property type="project" value="InterPro"/>
</dbReference>
<dbReference type="InterPro" id="IPR002559">
    <property type="entry name" value="Transposase_11"/>
</dbReference>
<evidence type="ECO:0000313" key="3">
    <source>
        <dbReference type="Proteomes" id="UP000316213"/>
    </source>
</evidence>
<protein>
    <submittedName>
        <fullName evidence="2">Transposase DDE domain protein</fullName>
    </submittedName>
</protein>
<organism evidence="2 3">
    <name type="scientific">Neorhodopirellula pilleata</name>
    <dbReference type="NCBI Taxonomy" id="2714738"/>
    <lineage>
        <taxon>Bacteria</taxon>
        <taxon>Pseudomonadati</taxon>
        <taxon>Planctomycetota</taxon>
        <taxon>Planctomycetia</taxon>
        <taxon>Pirellulales</taxon>
        <taxon>Pirellulaceae</taxon>
        <taxon>Neorhodopirellula</taxon>
    </lineage>
</organism>
<comment type="caution">
    <text evidence="2">The sequence shown here is derived from an EMBL/GenBank/DDBJ whole genome shotgun (WGS) entry which is preliminary data.</text>
</comment>
<evidence type="ECO:0000259" key="1">
    <source>
        <dbReference type="Pfam" id="PF01609"/>
    </source>
</evidence>
<dbReference type="EMBL" id="SJPM01000001">
    <property type="protein sequence ID" value="TWU04041.1"/>
    <property type="molecule type" value="Genomic_DNA"/>
</dbReference>
<sequence length="232" mass="27439">MRGIDLVARVHHLRKVDFRRGLKQGYLDQLVGYRKPQRPKWMSEEEYAKYPSLVLVRHLKYKVEQKGFRTREITLATTLLDAEVYPAEELASLYGRRWSVELHIRSLKTQMQMDHLRCKSPQMVRKEIHCHMIGYNLVRAAMLASALKFRMDPCQLSFTGAMQAIEEFASSLRLGSRRRDDQWDNLLEIISELTVGHRPGRQERRELKRRPKNYRLMTCPRNPNRNRYATAA</sequence>
<evidence type="ECO:0000313" key="2">
    <source>
        <dbReference type="EMBL" id="TWU04041.1"/>
    </source>
</evidence>
<accession>A0A5C6AX37</accession>
<dbReference type="GO" id="GO:0004803">
    <property type="term" value="F:transposase activity"/>
    <property type="evidence" value="ECO:0007669"/>
    <property type="project" value="InterPro"/>
</dbReference>
<dbReference type="Pfam" id="PF01609">
    <property type="entry name" value="DDE_Tnp_1"/>
    <property type="match status" value="1"/>
</dbReference>
<dbReference type="PANTHER" id="PTHR33258:SF1">
    <property type="entry name" value="TRANSPOSASE INSL FOR INSERTION SEQUENCE ELEMENT IS186A-RELATED"/>
    <property type="match status" value="1"/>
</dbReference>
<reference evidence="2 3" key="1">
    <citation type="submission" date="2019-02" db="EMBL/GenBank/DDBJ databases">
        <title>Deep-cultivation of Planctomycetes and their phenomic and genomic characterization uncovers novel biology.</title>
        <authorList>
            <person name="Wiegand S."/>
            <person name="Jogler M."/>
            <person name="Boedeker C."/>
            <person name="Pinto D."/>
            <person name="Vollmers J."/>
            <person name="Rivas-Marin E."/>
            <person name="Kohn T."/>
            <person name="Peeters S.H."/>
            <person name="Heuer A."/>
            <person name="Rast P."/>
            <person name="Oberbeckmann S."/>
            <person name="Bunk B."/>
            <person name="Jeske O."/>
            <person name="Meyerdierks A."/>
            <person name="Storesund J.E."/>
            <person name="Kallscheuer N."/>
            <person name="Luecker S."/>
            <person name="Lage O.M."/>
            <person name="Pohl T."/>
            <person name="Merkel B.J."/>
            <person name="Hornburger P."/>
            <person name="Mueller R.-W."/>
            <person name="Bruemmer F."/>
            <person name="Labrenz M."/>
            <person name="Spormann A.M."/>
            <person name="Op Den Camp H."/>
            <person name="Overmann J."/>
            <person name="Amann R."/>
            <person name="Jetten M.S.M."/>
            <person name="Mascher T."/>
            <person name="Medema M.H."/>
            <person name="Devos D.P."/>
            <person name="Kaster A.-K."/>
            <person name="Ovreas L."/>
            <person name="Rohde M."/>
            <person name="Galperin M.Y."/>
            <person name="Jogler C."/>
        </authorList>
    </citation>
    <scope>NUCLEOTIDE SEQUENCE [LARGE SCALE GENOMIC DNA]</scope>
    <source>
        <strain evidence="2 3">Pla100</strain>
    </source>
</reference>
<feature type="domain" description="Transposase IS4-like" evidence="1">
    <location>
        <begin position="47"/>
        <end position="137"/>
    </location>
</feature>
<keyword evidence="3" id="KW-1185">Reference proteome</keyword>
<dbReference type="GO" id="GO:0006313">
    <property type="term" value="P:DNA transposition"/>
    <property type="evidence" value="ECO:0007669"/>
    <property type="project" value="InterPro"/>
</dbReference>
<dbReference type="AlphaFoldDB" id="A0A5C6AX37"/>
<dbReference type="RefSeq" id="WP_231602708.1">
    <property type="nucleotide sequence ID" value="NZ_SJPM01000001.1"/>
</dbReference>
<dbReference type="PANTHER" id="PTHR33258">
    <property type="entry name" value="TRANSPOSASE INSL FOR INSERTION SEQUENCE ELEMENT IS186A-RELATED"/>
    <property type="match status" value="1"/>
</dbReference>
<proteinExistence type="predicted"/>
<dbReference type="Proteomes" id="UP000316213">
    <property type="component" value="Unassembled WGS sequence"/>
</dbReference>
<gene>
    <name evidence="2" type="ORF">Pla100_09770</name>
</gene>
<dbReference type="InterPro" id="IPR012337">
    <property type="entry name" value="RNaseH-like_sf"/>
</dbReference>
<dbReference type="SUPFAM" id="SSF53098">
    <property type="entry name" value="Ribonuclease H-like"/>
    <property type="match status" value="1"/>
</dbReference>